<dbReference type="EMBL" id="JBHMCF010000024">
    <property type="protein sequence ID" value="MFB9472302.1"/>
    <property type="molecule type" value="Genomic_DNA"/>
</dbReference>
<gene>
    <name evidence="1" type="ORF">ACFFR3_22565</name>
</gene>
<keyword evidence="2" id="KW-1185">Reference proteome</keyword>
<evidence type="ECO:0000313" key="2">
    <source>
        <dbReference type="Proteomes" id="UP001589568"/>
    </source>
</evidence>
<dbReference type="InterPro" id="IPR027417">
    <property type="entry name" value="P-loop_NTPase"/>
</dbReference>
<name>A0ABV5NPR7_9ACTN</name>
<accession>A0ABV5NPR7</accession>
<dbReference type="Proteomes" id="UP001589568">
    <property type="component" value="Unassembled WGS sequence"/>
</dbReference>
<evidence type="ECO:0000313" key="1">
    <source>
        <dbReference type="EMBL" id="MFB9472302.1"/>
    </source>
</evidence>
<organism evidence="1 2">
    <name type="scientific">Nonomuraea salmonea</name>
    <dbReference type="NCBI Taxonomy" id="46181"/>
    <lineage>
        <taxon>Bacteria</taxon>
        <taxon>Bacillati</taxon>
        <taxon>Actinomycetota</taxon>
        <taxon>Actinomycetes</taxon>
        <taxon>Streptosporangiales</taxon>
        <taxon>Streptosporangiaceae</taxon>
        <taxon>Nonomuraea</taxon>
    </lineage>
</organism>
<sequence>MVEAGLRRAGIEPGPHVREVWCDVPLDFARSRYESRVRHPVHHDDEVGDERWAEWAAWARPLALGPVQRVDTTKDVDISELAKWCKGPE</sequence>
<comment type="caution">
    <text evidence="1">The sequence shown here is derived from an EMBL/GenBank/DDBJ whole genome shotgun (WGS) entry which is preliminary data.</text>
</comment>
<dbReference type="Gene3D" id="3.40.50.300">
    <property type="entry name" value="P-loop containing nucleotide triphosphate hydrolases"/>
    <property type="match status" value="1"/>
</dbReference>
<proteinExistence type="predicted"/>
<dbReference type="RefSeq" id="WP_345394860.1">
    <property type="nucleotide sequence ID" value="NZ_BAAAXS010000001.1"/>
</dbReference>
<reference evidence="1 2" key="1">
    <citation type="submission" date="2024-09" db="EMBL/GenBank/DDBJ databases">
        <authorList>
            <person name="Sun Q."/>
            <person name="Mori K."/>
        </authorList>
    </citation>
    <scope>NUCLEOTIDE SEQUENCE [LARGE SCALE GENOMIC DNA]</scope>
    <source>
        <strain evidence="1 2">JCM 3324</strain>
    </source>
</reference>
<protein>
    <submittedName>
        <fullName evidence="1">Uncharacterized protein</fullName>
    </submittedName>
</protein>